<gene>
    <name evidence="1" type="ORF">MUK42_11754</name>
</gene>
<name>A0A9E7GKL3_9LILI</name>
<keyword evidence="2" id="KW-1185">Reference proteome</keyword>
<evidence type="ECO:0000313" key="2">
    <source>
        <dbReference type="Proteomes" id="UP001055439"/>
    </source>
</evidence>
<reference evidence="1" key="1">
    <citation type="submission" date="2022-05" db="EMBL/GenBank/DDBJ databases">
        <title>The Musa troglodytarum L. genome provides insights into the mechanism of non-climacteric behaviour and enrichment of carotenoids.</title>
        <authorList>
            <person name="Wang J."/>
        </authorList>
    </citation>
    <scope>NUCLEOTIDE SEQUENCE</scope>
    <source>
        <tissue evidence="1">Leaf</tissue>
    </source>
</reference>
<protein>
    <submittedName>
        <fullName evidence="1">Uncharacterized protein</fullName>
    </submittedName>
</protein>
<evidence type="ECO:0000313" key="1">
    <source>
        <dbReference type="EMBL" id="URE17234.1"/>
    </source>
</evidence>
<dbReference type="Proteomes" id="UP001055439">
    <property type="component" value="Chromosome 7"/>
</dbReference>
<sequence>MISLCIATNLKALFHGRSGILSDTVDFFCMITNSPEVYHLRLETS</sequence>
<dbReference type="EMBL" id="CP097509">
    <property type="protein sequence ID" value="URE17234.1"/>
    <property type="molecule type" value="Genomic_DNA"/>
</dbReference>
<dbReference type="AlphaFoldDB" id="A0A9E7GKL3"/>
<organism evidence="1 2">
    <name type="scientific">Musa troglodytarum</name>
    <name type="common">fe'i banana</name>
    <dbReference type="NCBI Taxonomy" id="320322"/>
    <lineage>
        <taxon>Eukaryota</taxon>
        <taxon>Viridiplantae</taxon>
        <taxon>Streptophyta</taxon>
        <taxon>Embryophyta</taxon>
        <taxon>Tracheophyta</taxon>
        <taxon>Spermatophyta</taxon>
        <taxon>Magnoliopsida</taxon>
        <taxon>Liliopsida</taxon>
        <taxon>Zingiberales</taxon>
        <taxon>Musaceae</taxon>
        <taxon>Musa</taxon>
    </lineage>
</organism>
<proteinExistence type="predicted"/>
<accession>A0A9E7GKL3</accession>